<dbReference type="EMBL" id="BAMD01000020">
    <property type="protein sequence ID" value="GAF03273.1"/>
    <property type="molecule type" value="Genomic_DNA"/>
</dbReference>
<dbReference type="PROSITE" id="PS51677">
    <property type="entry name" value="NODB"/>
    <property type="match status" value="1"/>
</dbReference>
<dbReference type="InterPro" id="IPR002509">
    <property type="entry name" value="NODB_dom"/>
</dbReference>
<dbReference type="InterPro" id="IPR011330">
    <property type="entry name" value="Glyco_hydro/deAcase_b/a-brl"/>
</dbReference>
<comment type="caution">
    <text evidence="3">The sequence shown here is derived from an EMBL/GenBank/DDBJ whole genome shotgun (WGS) entry which is preliminary data.</text>
</comment>
<dbReference type="STRING" id="869213.GCA_000517085_00283"/>
<dbReference type="GO" id="GO:0016810">
    <property type="term" value="F:hydrolase activity, acting on carbon-nitrogen (but not peptide) bonds"/>
    <property type="evidence" value="ECO:0007669"/>
    <property type="project" value="InterPro"/>
</dbReference>
<dbReference type="PANTHER" id="PTHR34216">
    <property type="match status" value="1"/>
</dbReference>
<sequence length="336" mass="39300">MSRAKLIHKTHLYKLFRPWFGGVGHVIMFHRIFNEDERLITKGLQVSQDYLENIIKHFIAQKIDIVSLDECYRRLTTSKRSKRFVTITFDDGYLDNLTHALPVFEKYKVPFSVFVTTGFLNDTSVMWWYLMEDLILNQEELSFSYGTQTYEYSLRNDEEKRTAFAKIKTLILKCKNKTEYMDLLKTVIKNTDVEMSGLNQKLMLCPDQVRMMSDHPLVTIGAHTVHHMALSAMTEDDAVREMKESIAVLEQITNKKMEYFAYPYGTAVEAGQREFDIARRCNLKMAFTTEKRNISRHQAQNIFSIPRLGINSNLELEHIDFYMNGMSVARDMMFGI</sequence>
<keyword evidence="1" id="KW-0732">Signal</keyword>
<keyword evidence="4" id="KW-1185">Reference proteome</keyword>
<dbReference type="Pfam" id="PF01522">
    <property type="entry name" value="Polysacc_deac_1"/>
    <property type="match status" value="1"/>
</dbReference>
<accession>W7Y6K7</accession>
<dbReference type="eggNOG" id="COG0726">
    <property type="taxonomic scope" value="Bacteria"/>
</dbReference>
<dbReference type="Gene3D" id="3.20.20.370">
    <property type="entry name" value="Glycoside hydrolase/deacetylase"/>
    <property type="match status" value="1"/>
</dbReference>
<dbReference type="SUPFAM" id="SSF88713">
    <property type="entry name" value="Glycoside hydrolase/deacetylase"/>
    <property type="match status" value="1"/>
</dbReference>
<dbReference type="PANTHER" id="PTHR34216:SF7">
    <property type="entry name" value="POLY-BETA-1,6-N-ACETYL-D-GLUCOSAMINE N-DEACETYLASE"/>
    <property type="match status" value="1"/>
</dbReference>
<evidence type="ECO:0000256" key="1">
    <source>
        <dbReference type="ARBA" id="ARBA00022729"/>
    </source>
</evidence>
<organism evidence="3 4">
    <name type="scientific">Saccharicrinis fermentans DSM 9555 = JCM 21142</name>
    <dbReference type="NCBI Taxonomy" id="869213"/>
    <lineage>
        <taxon>Bacteria</taxon>
        <taxon>Pseudomonadati</taxon>
        <taxon>Bacteroidota</taxon>
        <taxon>Bacteroidia</taxon>
        <taxon>Marinilabiliales</taxon>
        <taxon>Marinilabiliaceae</taxon>
        <taxon>Saccharicrinis</taxon>
    </lineage>
</organism>
<dbReference type="GO" id="GO:0005975">
    <property type="term" value="P:carbohydrate metabolic process"/>
    <property type="evidence" value="ECO:0007669"/>
    <property type="project" value="InterPro"/>
</dbReference>
<protein>
    <submittedName>
        <fullName evidence="3">Outer membrane N-deacetylase</fullName>
    </submittedName>
</protein>
<feature type="domain" description="NodB homology" evidence="2">
    <location>
        <begin position="83"/>
        <end position="336"/>
    </location>
</feature>
<dbReference type="AlphaFoldDB" id="W7Y6K7"/>
<name>W7Y6K7_9BACT</name>
<proteinExistence type="predicted"/>
<evidence type="ECO:0000259" key="2">
    <source>
        <dbReference type="PROSITE" id="PS51677"/>
    </source>
</evidence>
<gene>
    <name evidence="3" type="ORF">JCM21142_41940</name>
</gene>
<reference evidence="3 4" key="1">
    <citation type="journal article" date="2014" name="Genome Announc.">
        <title>Draft Genome Sequence of Cytophaga fermentans JCM 21142T, a Facultative Anaerobe Isolated from Marine Mud.</title>
        <authorList>
            <person name="Starns D."/>
            <person name="Oshima K."/>
            <person name="Suda W."/>
            <person name="Iino T."/>
            <person name="Yuki M."/>
            <person name="Inoue J."/>
            <person name="Kitamura K."/>
            <person name="Iida T."/>
            <person name="Darby A."/>
            <person name="Hattori M."/>
            <person name="Ohkuma M."/>
        </authorList>
    </citation>
    <scope>NUCLEOTIDE SEQUENCE [LARGE SCALE GENOMIC DNA]</scope>
    <source>
        <strain evidence="3 4">JCM 21142</strain>
    </source>
</reference>
<dbReference type="Proteomes" id="UP000019402">
    <property type="component" value="Unassembled WGS sequence"/>
</dbReference>
<evidence type="ECO:0000313" key="3">
    <source>
        <dbReference type="EMBL" id="GAF03273.1"/>
    </source>
</evidence>
<dbReference type="InterPro" id="IPR051398">
    <property type="entry name" value="Polysacch_Deacetylase"/>
</dbReference>
<evidence type="ECO:0000313" key="4">
    <source>
        <dbReference type="Proteomes" id="UP000019402"/>
    </source>
</evidence>